<feature type="compositionally biased region" description="Polar residues" evidence="4">
    <location>
        <begin position="100"/>
        <end position="119"/>
    </location>
</feature>
<dbReference type="CDD" id="cd17745">
    <property type="entry name" value="BRCT_p53bp1_rpt1"/>
    <property type="match status" value="1"/>
</dbReference>
<keyword evidence="2" id="KW-0227">DNA damage</keyword>
<sequence length="1013" mass="109156">MPSKTLRGAEKKALEGENESQDTLEVFNRLVQGYGVGIASSSPPPPDLSTTLPPSKPGVQKDVGRFKKPPSFNTRGTTRAGNNNSQSRRQHRSGVERAPSQGSQTRQTPGSDGLDTQITDIPAPNQINVARRDKMDSQKSTQSNNGRSYDQYCRSPSPSMSTRTREQAIVEEENAGAVQFDLDKIPQETPYHGSNLPHDSGFVDYGTSRLPKHASHQSILSSPRPPETPAAPHNPFRQGLSQLLPPSQMFQSTQFSSAVKVASPTSSRPSPAEFPHPGSLTGPALSSPLKDRGLRSSSVPNPPSSPQILPGRKSSNLENRPSSPIPSASNGNKAAIEAPQSELLPRRRAAPEPMAAYEPIRKSQERRGSSEVRSDPPVFEKDDDDDEELLRRRRAQSKKNAALKSLTAISVPRSAKTKMAEVEVPLTSSEKQTTKAEAYLAQCHGTEAQDSSPDEETIKDSQAKNLPSGPKQPAIVDDDATQSDNGDMEGPVVDLTPVAEPELPAVRSRRSARSGHPAEPPGLAPATSIIPETSPTRVRMEAGVVEEPTHQPAAPELEPALPHSTPPAPNTRSRRAIPDPHHPSSSDLTSIASTPSIYTDSTRASVSERSPLEASMAGNFSAVSTRLNRRQARERVAKPKGSRESLRQSVRLQSRRGSGSTDELALPLPTTPAFEDSLGVSRLNIASASRSTFRAACASIKSPFGQPTSGLFSNMAFAISFQSKKPGETNDQYKKRMDDSTTLQKRIAQAGGRMLPNGFDELFEVSPGRSLTSTPVTSPGKGQTSAEIQLTPAGYATGFTALIADGHSRKVKYMQALALGLPCIAPRWVTMCLDRGELVDWSPFLLCAGQSAFLDNAIRSRSLAPYDAATARLADVVAQRPKLLQGSRMLAVVKKSVQSKKMPYVFLAQVLGVSLTRVYTVDEARVAVKAAEEAGQVFDWVYVDGKSVEQALFSAPCSTGQKKKRKRGSMAAPEVVTGDGGEPPLKRIRTLDDELVIQSLILGRLIEEGEMEQ</sequence>
<dbReference type="Gene3D" id="3.40.50.10190">
    <property type="entry name" value="BRCT domain"/>
    <property type="match status" value="1"/>
</dbReference>
<feature type="domain" description="BRCT" evidence="5">
    <location>
        <begin position="707"/>
        <end position="846"/>
    </location>
</feature>
<dbReference type="RefSeq" id="XP_062745627.1">
    <property type="nucleotide sequence ID" value="XM_062887513.1"/>
</dbReference>
<feature type="compositionally biased region" description="Basic and acidic residues" evidence="4">
    <location>
        <begin position="359"/>
        <end position="380"/>
    </location>
</feature>
<evidence type="ECO:0000256" key="3">
    <source>
        <dbReference type="ARBA" id="ARBA00023242"/>
    </source>
</evidence>
<evidence type="ECO:0000256" key="4">
    <source>
        <dbReference type="SAM" id="MobiDB-lite"/>
    </source>
</evidence>
<keyword evidence="6" id="KW-0456">Lyase</keyword>
<dbReference type="InterPro" id="IPR047252">
    <property type="entry name" value="TP53BP1-like"/>
</dbReference>
<dbReference type="InterPro" id="IPR001357">
    <property type="entry name" value="BRCT_dom"/>
</dbReference>
<dbReference type="InterPro" id="IPR047249">
    <property type="entry name" value="BRCT_p53bp1-like_rpt1"/>
</dbReference>
<feature type="compositionally biased region" description="Polar residues" evidence="4">
    <location>
        <begin position="138"/>
        <end position="148"/>
    </location>
</feature>
<protein>
    <submittedName>
        <fullName evidence="6">Radiation sensitive protein rad9</fullName>
        <ecNumber evidence="6">4.6.1.16</ecNumber>
    </submittedName>
</protein>
<keyword evidence="3" id="KW-0539">Nucleus</keyword>
<feature type="compositionally biased region" description="Low complexity" evidence="4">
    <location>
        <begin position="647"/>
        <end position="660"/>
    </location>
</feature>
<dbReference type="Proteomes" id="UP001323405">
    <property type="component" value="Unassembled WGS sequence"/>
</dbReference>
<feature type="compositionally biased region" description="Low complexity" evidence="4">
    <location>
        <begin position="552"/>
        <end position="562"/>
    </location>
</feature>
<evidence type="ECO:0000259" key="5">
    <source>
        <dbReference type="PROSITE" id="PS50172"/>
    </source>
</evidence>
<feature type="region of interest" description="Disordered" evidence="4">
    <location>
        <begin position="35"/>
        <end position="166"/>
    </location>
</feature>
<organism evidence="6 7">
    <name type="scientific">Podospora pseudocomata</name>
    <dbReference type="NCBI Taxonomy" id="2093779"/>
    <lineage>
        <taxon>Eukaryota</taxon>
        <taxon>Fungi</taxon>
        <taxon>Dikarya</taxon>
        <taxon>Ascomycota</taxon>
        <taxon>Pezizomycotina</taxon>
        <taxon>Sordariomycetes</taxon>
        <taxon>Sordariomycetidae</taxon>
        <taxon>Sordariales</taxon>
        <taxon>Podosporaceae</taxon>
        <taxon>Podospora</taxon>
    </lineage>
</organism>
<proteinExistence type="predicted"/>
<gene>
    <name evidence="6" type="primary">RAD9</name>
    <name evidence="6" type="ORF">QC762_206170</name>
</gene>
<feature type="region of interest" description="Disordered" evidence="4">
    <location>
        <begin position="1"/>
        <end position="22"/>
    </location>
</feature>
<dbReference type="EC" id="4.6.1.16" evidence="6"/>
<dbReference type="PANTHER" id="PTHR15321">
    <property type="entry name" value="TUMOR SUPPRESSOR P53-BINDING PROTEIN 1"/>
    <property type="match status" value="1"/>
</dbReference>
<accession>A0ABR0GLN5</accession>
<comment type="caution">
    <text evidence="6">The sequence shown here is derived from an EMBL/GenBank/DDBJ whole genome shotgun (WGS) entry which is preliminary data.</text>
</comment>
<keyword evidence="7" id="KW-1185">Reference proteome</keyword>
<dbReference type="GO" id="GO:0000213">
    <property type="term" value="F:tRNA-intron lyase activity"/>
    <property type="evidence" value="ECO:0007669"/>
    <property type="project" value="UniProtKB-EC"/>
</dbReference>
<feature type="region of interest" description="Disordered" evidence="4">
    <location>
        <begin position="443"/>
        <end position="668"/>
    </location>
</feature>
<evidence type="ECO:0000313" key="7">
    <source>
        <dbReference type="Proteomes" id="UP001323405"/>
    </source>
</evidence>
<feature type="compositionally biased region" description="Polar residues" evidence="4">
    <location>
        <begin position="313"/>
        <end position="332"/>
    </location>
</feature>
<dbReference type="PANTHER" id="PTHR15321:SF3">
    <property type="entry name" value="TP53-BINDING PROTEIN 1"/>
    <property type="match status" value="1"/>
</dbReference>
<feature type="compositionally biased region" description="Basic and acidic residues" evidence="4">
    <location>
        <begin position="631"/>
        <end position="646"/>
    </location>
</feature>
<name>A0ABR0GLN5_9PEZI</name>
<feature type="region of interest" description="Disordered" evidence="4">
    <location>
        <begin position="186"/>
        <end position="388"/>
    </location>
</feature>
<dbReference type="InterPro" id="IPR036420">
    <property type="entry name" value="BRCT_dom_sf"/>
</dbReference>
<feature type="compositionally biased region" description="Polar residues" evidence="4">
    <location>
        <begin position="239"/>
        <end position="269"/>
    </location>
</feature>
<dbReference type="PROSITE" id="PS50172">
    <property type="entry name" value="BRCT"/>
    <property type="match status" value="1"/>
</dbReference>
<dbReference type="SUPFAM" id="SSF52113">
    <property type="entry name" value="BRCT domain"/>
    <property type="match status" value="1"/>
</dbReference>
<feature type="compositionally biased region" description="Polar residues" evidence="4">
    <location>
        <begin position="585"/>
        <end position="608"/>
    </location>
</feature>
<reference evidence="6 7" key="1">
    <citation type="journal article" date="2023" name="bioRxiv">
        <title>High-quality genome assemblies of four members of thePodospora anserinaspecies complex.</title>
        <authorList>
            <person name="Ament-Velasquez S.L."/>
            <person name="Vogan A.A."/>
            <person name="Wallerman O."/>
            <person name="Hartmann F."/>
            <person name="Gautier V."/>
            <person name="Silar P."/>
            <person name="Giraud T."/>
            <person name="Johannesson H."/>
        </authorList>
    </citation>
    <scope>NUCLEOTIDE SEQUENCE [LARGE SCALE GENOMIC DNA]</scope>
    <source>
        <strain evidence="6 7">CBS 415.72m</strain>
    </source>
</reference>
<feature type="region of interest" description="Disordered" evidence="4">
    <location>
        <begin position="959"/>
        <end position="983"/>
    </location>
</feature>
<dbReference type="EMBL" id="JAFFHA010000004">
    <property type="protein sequence ID" value="KAK4656652.1"/>
    <property type="molecule type" value="Genomic_DNA"/>
</dbReference>
<dbReference type="GeneID" id="87907420"/>
<comment type="subcellular location">
    <subcellularLocation>
        <location evidence="1">Nucleus</location>
    </subcellularLocation>
</comment>
<evidence type="ECO:0000256" key="2">
    <source>
        <dbReference type="ARBA" id="ARBA00022763"/>
    </source>
</evidence>
<evidence type="ECO:0000256" key="1">
    <source>
        <dbReference type="ARBA" id="ARBA00004123"/>
    </source>
</evidence>
<feature type="compositionally biased region" description="Low complexity" evidence="4">
    <location>
        <begin position="73"/>
        <end position="84"/>
    </location>
</feature>
<evidence type="ECO:0000313" key="6">
    <source>
        <dbReference type="EMBL" id="KAK4656652.1"/>
    </source>
</evidence>